<dbReference type="SUPFAM" id="SSF53474">
    <property type="entry name" value="alpha/beta-Hydrolases"/>
    <property type="match status" value="1"/>
</dbReference>
<accession>A0A9W7L783</accession>
<dbReference type="Proteomes" id="UP001165082">
    <property type="component" value="Unassembled WGS sequence"/>
</dbReference>
<proteinExistence type="predicted"/>
<keyword evidence="3" id="KW-0443">Lipid metabolism</keyword>
<keyword evidence="2" id="KW-0442">Lipid degradation</keyword>
<evidence type="ECO:0000256" key="2">
    <source>
        <dbReference type="ARBA" id="ARBA00022963"/>
    </source>
</evidence>
<keyword evidence="1" id="KW-0378">Hydrolase</keyword>
<dbReference type="PANTHER" id="PTHR45792">
    <property type="entry name" value="DIACYLGLYCEROL LIPASE HOMOLOG-RELATED"/>
    <property type="match status" value="1"/>
</dbReference>
<name>A0A9W7L783_9STRA</name>
<dbReference type="EMBL" id="BRXZ01007988">
    <property type="protein sequence ID" value="GMI37767.1"/>
    <property type="molecule type" value="Genomic_DNA"/>
</dbReference>
<dbReference type="GO" id="GO:0016042">
    <property type="term" value="P:lipid catabolic process"/>
    <property type="evidence" value="ECO:0007669"/>
    <property type="project" value="UniProtKB-KW"/>
</dbReference>
<evidence type="ECO:0000313" key="5">
    <source>
        <dbReference type="Proteomes" id="UP001165082"/>
    </source>
</evidence>
<protein>
    <submittedName>
        <fullName evidence="4">Uncharacterized protein</fullName>
    </submittedName>
</protein>
<reference evidence="4" key="1">
    <citation type="submission" date="2022-07" db="EMBL/GenBank/DDBJ databases">
        <title>Genome analysis of Parmales, a sister group of diatoms, reveals the evolutionary specialization of diatoms from phago-mixotrophs to photoautotrophs.</title>
        <authorList>
            <person name="Ban H."/>
            <person name="Sato S."/>
            <person name="Yoshikawa S."/>
            <person name="Kazumasa Y."/>
            <person name="Nakamura Y."/>
            <person name="Ichinomiya M."/>
            <person name="Saitoh K."/>
            <person name="Sato N."/>
            <person name="Blanc-Mathieu R."/>
            <person name="Endo H."/>
            <person name="Kuwata A."/>
            <person name="Ogata H."/>
        </authorList>
    </citation>
    <scope>NUCLEOTIDE SEQUENCE</scope>
</reference>
<dbReference type="Gene3D" id="3.40.50.1820">
    <property type="entry name" value="alpha/beta hydrolase"/>
    <property type="match status" value="1"/>
</dbReference>
<dbReference type="OrthoDB" id="45753at2759"/>
<evidence type="ECO:0000256" key="3">
    <source>
        <dbReference type="ARBA" id="ARBA00023098"/>
    </source>
</evidence>
<keyword evidence="5" id="KW-1185">Reference proteome</keyword>
<evidence type="ECO:0000256" key="1">
    <source>
        <dbReference type="ARBA" id="ARBA00022801"/>
    </source>
</evidence>
<comment type="caution">
    <text evidence="4">The sequence shown here is derived from an EMBL/GenBank/DDBJ whole genome shotgun (WGS) entry which is preliminary data.</text>
</comment>
<dbReference type="CDD" id="cd00519">
    <property type="entry name" value="Lipase_3"/>
    <property type="match status" value="1"/>
</dbReference>
<evidence type="ECO:0000313" key="4">
    <source>
        <dbReference type="EMBL" id="GMI37767.1"/>
    </source>
</evidence>
<organism evidence="4 5">
    <name type="scientific">Triparma retinervis</name>
    <dbReference type="NCBI Taxonomy" id="2557542"/>
    <lineage>
        <taxon>Eukaryota</taxon>
        <taxon>Sar</taxon>
        <taxon>Stramenopiles</taxon>
        <taxon>Ochrophyta</taxon>
        <taxon>Bolidophyceae</taxon>
        <taxon>Parmales</taxon>
        <taxon>Triparmaceae</taxon>
        <taxon>Triparma</taxon>
    </lineage>
</organism>
<dbReference type="InterPro" id="IPR029058">
    <property type="entry name" value="AB_hydrolase_fold"/>
</dbReference>
<dbReference type="PANTHER" id="PTHR45792:SF8">
    <property type="entry name" value="DIACYLGLYCEROL LIPASE-ALPHA"/>
    <property type="match status" value="1"/>
</dbReference>
<dbReference type="InterPro" id="IPR052214">
    <property type="entry name" value="DAG_Lipase-Related"/>
</dbReference>
<dbReference type="GO" id="GO:0016298">
    <property type="term" value="F:lipase activity"/>
    <property type="evidence" value="ECO:0007669"/>
    <property type="project" value="TreeGrafter"/>
</dbReference>
<dbReference type="AlphaFoldDB" id="A0A9W7L783"/>
<sequence length="409" mass="45674">MSSLRYSALLHTPPTTRTLLSISSKKNPKTLNWANNTLTKLEKITTNLFHQTNTATKRLDPSGKLIHAVSKLLLSPTTASAINEITSTLSTLDDRIKLGPLLNSHPPETIVSASDIVHYGTYANAAYGWKGRLFSRFRFHRSDHSAICSALNIPKSDVVHVAMKATARRPGYFIARDRERRAIVLTIRGTLSVADCLTDLCVDLTEFKQEDSRIRDWIGMGDKYEAHGGMIEGAKRISIEARRSLGAGVASILGTQWRSTFPSLLVFAYGSPCIAPLRVMPTGNEGIVSVVNTGDPFATLSVGHLEDLVKGVGWMAEREGVREEVREAVKGGDRSVTERIVKEVREVMNSEKCYPPGRVYEMREMEGGEVEVWKVGQERWKEMVLQYNMLDIPKHVPFLYEDLLKKWCS</sequence>
<gene>
    <name evidence="4" type="ORF">TrRE_jg9506</name>
</gene>